<evidence type="ECO:0000313" key="2">
    <source>
        <dbReference type="Proteomes" id="UP000471126"/>
    </source>
</evidence>
<comment type="caution">
    <text evidence="1">The sequence shown here is derived from an EMBL/GenBank/DDBJ whole genome shotgun (WGS) entry which is preliminary data.</text>
</comment>
<evidence type="ECO:0000313" key="1">
    <source>
        <dbReference type="EMBL" id="NEM05444.1"/>
    </source>
</evidence>
<dbReference type="AlphaFoldDB" id="A0A6P0GC41"/>
<organism evidence="1 2">
    <name type="scientific">Geodermatophilus normandii</name>
    <dbReference type="NCBI Taxonomy" id="1137989"/>
    <lineage>
        <taxon>Bacteria</taxon>
        <taxon>Bacillati</taxon>
        <taxon>Actinomycetota</taxon>
        <taxon>Actinomycetes</taxon>
        <taxon>Geodermatophilales</taxon>
        <taxon>Geodermatophilaceae</taxon>
        <taxon>Geodermatophilus</taxon>
    </lineage>
</organism>
<dbReference type="EMBL" id="JAAGWE010000011">
    <property type="protein sequence ID" value="NEM05444.1"/>
    <property type="molecule type" value="Genomic_DNA"/>
</dbReference>
<accession>A0A6P0GC41</accession>
<name>A0A6P0GC41_9ACTN</name>
<reference evidence="1 2" key="1">
    <citation type="submission" date="2019-12" db="EMBL/GenBank/DDBJ databases">
        <title>WGS of CPCC 203550 I12A-02606.</title>
        <authorList>
            <person name="Jiang Z."/>
        </authorList>
    </citation>
    <scope>NUCLEOTIDE SEQUENCE [LARGE SCALE GENOMIC DNA]</scope>
    <source>
        <strain evidence="1 2">I12A-02606</strain>
    </source>
</reference>
<protein>
    <submittedName>
        <fullName evidence="1">Uncharacterized protein</fullName>
    </submittedName>
</protein>
<dbReference type="Proteomes" id="UP000471126">
    <property type="component" value="Unassembled WGS sequence"/>
</dbReference>
<dbReference type="RefSeq" id="WP_163475643.1">
    <property type="nucleotide sequence ID" value="NZ_JAAGWE010000011.1"/>
</dbReference>
<gene>
    <name evidence="1" type="ORF">GCU54_05340</name>
</gene>
<sequence length="61" mass="6244">MSAAVPTPRLSEAVLPSPRSAVADAARLAAVASYRLPGHAGVSDLDAVVAYMARTVEAPLR</sequence>
<proteinExistence type="predicted"/>